<dbReference type="SUPFAM" id="SSF103473">
    <property type="entry name" value="MFS general substrate transporter"/>
    <property type="match status" value="1"/>
</dbReference>
<feature type="transmembrane region" description="Helical" evidence="7">
    <location>
        <begin position="59"/>
        <end position="82"/>
    </location>
</feature>
<dbReference type="PANTHER" id="PTHR23517">
    <property type="entry name" value="RESISTANCE PROTEIN MDTM, PUTATIVE-RELATED-RELATED"/>
    <property type="match status" value="1"/>
</dbReference>
<name>A0ABV6TLT1_9ACTN</name>
<feature type="transmembrane region" description="Helical" evidence="7">
    <location>
        <begin position="235"/>
        <end position="260"/>
    </location>
</feature>
<proteinExistence type="predicted"/>
<gene>
    <name evidence="8" type="ORF">ACFH04_17355</name>
</gene>
<feature type="transmembrane region" description="Helical" evidence="7">
    <location>
        <begin position="306"/>
        <end position="327"/>
    </location>
</feature>
<evidence type="ECO:0000256" key="2">
    <source>
        <dbReference type="ARBA" id="ARBA00022448"/>
    </source>
</evidence>
<evidence type="ECO:0000256" key="5">
    <source>
        <dbReference type="ARBA" id="ARBA00022989"/>
    </source>
</evidence>
<keyword evidence="5 7" id="KW-1133">Transmembrane helix</keyword>
<dbReference type="RefSeq" id="WP_394320300.1">
    <property type="nucleotide sequence ID" value="NZ_JBHMQV010000009.1"/>
</dbReference>
<dbReference type="Gene3D" id="1.20.1250.20">
    <property type="entry name" value="MFS general substrate transporter like domains"/>
    <property type="match status" value="1"/>
</dbReference>
<dbReference type="Proteomes" id="UP001589887">
    <property type="component" value="Unassembled WGS sequence"/>
</dbReference>
<dbReference type="InterPro" id="IPR050171">
    <property type="entry name" value="MFS_Transporters"/>
</dbReference>
<dbReference type="Pfam" id="PF07690">
    <property type="entry name" value="MFS_1"/>
    <property type="match status" value="1"/>
</dbReference>
<feature type="transmembrane region" description="Helical" evidence="7">
    <location>
        <begin position="394"/>
        <end position="415"/>
    </location>
</feature>
<keyword evidence="9" id="KW-1185">Reference proteome</keyword>
<dbReference type="EMBL" id="JBHMQV010000009">
    <property type="protein sequence ID" value="MFC0845465.1"/>
    <property type="molecule type" value="Genomic_DNA"/>
</dbReference>
<feature type="transmembrane region" description="Helical" evidence="7">
    <location>
        <begin position="155"/>
        <end position="175"/>
    </location>
</feature>
<feature type="transmembrane region" description="Helical" evidence="7">
    <location>
        <begin position="94"/>
        <end position="112"/>
    </location>
</feature>
<organism evidence="8 9">
    <name type="scientific">Streptomyces noboritoensis</name>
    <dbReference type="NCBI Taxonomy" id="67337"/>
    <lineage>
        <taxon>Bacteria</taxon>
        <taxon>Bacillati</taxon>
        <taxon>Actinomycetota</taxon>
        <taxon>Actinomycetes</taxon>
        <taxon>Kitasatosporales</taxon>
        <taxon>Streptomycetaceae</taxon>
        <taxon>Streptomyces</taxon>
    </lineage>
</organism>
<sequence length="428" mass="44021">MTATTQTPAPPSPPATRAAGLLPVDPVLRRLAVMTSLNSFGNGLFFPVSVLYFTRVCGIGATHVGFGLTVAGLFGVAAGIPAGRASDRWGSRRVIAALWLGCGVTMAAYSLVDGYAGFLVAAICYASLNQSSWGVKSALFADVLPAATRVEARGYLRMVTNVTMGVGGAIGAVALQADTRAAYLALILVNAATYVVPAVMVRSLPLNAAAAARGADSTADTPADSRWRAIRDLPYLAVTVLNAVTILQFSLLEVGMPLWIVENTDAPRWSVALVMIVNCVLVALLQVRATRGASDVPGAVTAMSRAGLLLGAACLVFALSAGLSPLWAVTVLAAGAVIQVFGEVLSSAGGWTLGYELADSRAQGVYQGVFSSGSAVAMMAGPALITITAVGHGFAGWAVLAALFAAAGLAVRPAVRWAERDGEWRGER</sequence>
<dbReference type="PANTHER" id="PTHR23517:SF2">
    <property type="entry name" value="MULTIDRUG RESISTANCE PROTEIN MDTH"/>
    <property type="match status" value="1"/>
</dbReference>
<keyword evidence="4 7" id="KW-0812">Transmembrane</keyword>
<feature type="transmembrane region" description="Helical" evidence="7">
    <location>
        <begin position="365"/>
        <end position="388"/>
    </location>
</feature>
<feature type="transmembrane region" description="Helical" evidence="7">
    <location>
        <begin position="181"/>
        <end position="201"/>
    </location>
</feature>
<dbReference type="InterPro" id="IPR036259">
    <property type="entry name" value="MFS_trans_sf"/>
</dbReference>
<comment type="subcellular location">
    <subcellularLocation>
        <location evidence="1">Cell membrane</location>
        <topology evidence="1">Multi-pass membrane protein</topology>
    </subcellularLocation>
</comment>
<keyword evidence="2" id="KW-0813">Transport</keyword>
<evidence type="ECO:0000256" key="7">
    <source>
        <dbReference type="SAM" id="Phobius"/>
    </source>
</evidence>
<evidence type="ECO:0000313" key="8">
    <source>
        <dbReference type="EMBL" id="MFC0845465.1"/>
    </source>
</evidence>
<protein>
    <submittedName>
        <fullName evidence="8">MFS transporter</fullName>
    </submittedName>
</protein>
<accession>A0ABV6TLT1</accession>
<evidence type="ECO:0000313" key="9">
    <source>
        <dbReference type="Proteomes" id="UP001589887"/>
    </source>
</evidence>
<feature type="transmembrane region" description="Helical" evidence="7">
    <location>
        <begin position="266"/>
        <end position="285"/>
    </location>
</feature>
<keyword evidence="3" id="KW-1003">Cell membrane</keyword>
<feature type="transmembrane region" description="Helical" evidence="7">
    <location>
        <begin position="333"/>
        <end position="353"/>
    </location>
</feature>
<evidence type="ECO:0000256" key="6">
    <source>
        <dbReference type="ARBA" id="ARBA00023136"/>
    </source>
</evidence>
<comment type="caution">
    <text evidence="8">The sequence shown here is derived from an EMBL/GenBank/DDBJ whole genome shotgun (WGS) entry which is preliminary data.</text>
</comment>
<evidence type="ECO:0000256" key="4">
    <source>
        <dbReference type="ARBA" id="ARBA00022692"/>
    </source>
</evidence>
<evidence type="ECO:0000256" key="1">
    <source>
        <dbReference type="ARBA" id="ARBA00004651"/>
    </source>
</evidence>
<evidence type="ECO:0000256" key="3">
    <source>
        <dbReference type="ARBA" id="ARBA00022475"/>
    </source>
</evidence>
<feature type="transmembrane region" description="Helical" evidence="7">
    <location>
        <begin position="31"/>
        <end position="53"/>
    </location>
</feature>
<keyword evidence="6 7" id="KW-0472">Membrane</keyword>
<reference evidence="8 9" key="1">
    <citation type="submission" date="2024-09" db="EMBL/GenBank/DDBJ databases">
        <authorList>
            <person name="Sun Q."/>
            <person name="Mori K."/>
        </authorList>
    </citation>
    <scope>NUCLEOTIDE SEQUENCE [LARGE SCALE GENOMIC DNA]</scope>
    <source>
        <strain evidence="8 9">JCM 4557</strain>
    </source>
</reference>
<dbReference type="InterPro" id="IPR011701">
    <property type="entry name" value="MFS"/>
</dbReference>